<evidence type="ECO:0000313" key="3">
    <source>
        <dbReference type="Proteomes" id="UP000003465"/>
    </source>
</evidence>
<dbReference type="PANTHER" id="PTHR22674">
    <property type="entry name" value="NTPASE, KAP FAMILY P-LOOP DOMAIN-CONTAINING 1"/>
    <property type="match status" value="1"/>
</dbReference>
<feature type="domain" description="KAP NTPase" evidence="1">
    <location>
        <begin position="35"/>
        <end position="312"/>
    </location>
</feature>
<dbReference type="PANTHER" id="PTHR22674:SF6">
    <property type="entry name" value="NTPASE KAP FAMILY P-LOOP DOMAIN-CONTAINING PROTEIN 1"/>
    <property type="match status" value="1"/>
</dbReference>
<dbReference type="InterPro" id="IPR011646">
    <property type="entry name" value="KAP_P-loop"/>
</dbReference>
<accession>A0A656G958</accession>
<dbReference type="SUPFAM" id="SSF52540">
    <property type="entry name" value="P-loop containing nucleoside triphosphate hydrolases"/>
    <property type="match status" value="1"/>
</dbReference>
<dbReference type="Gene3D" id="3.40.50.300">
    <property type="entry name" value="P-loop containing nucleotide triphosphate hydrolases"/>
    <property type="match status" value="1"/>
</dbReference>
<gene>
    <name evidence="2" type="ORF">PSYMO_11550</name>
</gene>
<organism evidence="2 3">
    <name type="scientific">Pseudomonas amygdali pv. mori str. 301020</name>
    <dbReference type="NCBI Taxonomy" id="629261"/>
    <lineage>
        <taxon>Bacteria</taxon>
        <taxon>Pseudomonadati</taxon>
        <taxon>Pseudomonadota</taxon>
        <taxon>Gammaproteobacteria</taxon>
        <taxon>Pseudomonadales</taxon>
        <taxon>Pseudomonadaceae</taxon>
        <taxon>Pseudomonas</taxon>
        <taxon>Pseudomonas amygdali</taxon>
    </lineage>
</organism>
<evidence type="ECO:0000313" key="2">
    <source>
        <dbReference type="EMBL" id="EGH22101.1"/>
    </source>
</evidence>
<name>A0A656G958_PSEA0</name>
<sequence>MQDGDPPNRPGELAQSDLDADRAVLAPDDDAFGYYPFARSLAKAIRKTPSPTGVVMALNGPWGSGKSSLLNLIRYELTQSSGAPPLIVEFNPWWFNGRDQLAGQLLTQFHKTLIGESGVLRDAGDMLAKYAGAISKAVTYSTGISWLDKVLTPFLKMLGRKPMDVPKAKAKISKVLAKADRRVLIVIDDIDRLTPPEMLEVFKVVKALGDFPNVLYLLSFDREVVAEAIGNAVNASGVAYLEKIVQAAFELPIISQAQLNTHFSQELNNLLSAVRAPDAAPRYFQNIFFDGLEQYLQKPRDIVRIMNVLRVTFPAVVGEVNWVDFVALEFLRTFEPIAYQRIRQHRQMFTGSPQIGDDLQSVVAFHNAWLEQVPENRRAAVRALMCRMFPKIDAALNRQYYGGYDGYRRMNLSCDDFHPVYFGFGVPESILSRAEADQLIELSADPEQFSDAWAGLKSTRRQDGHSKARELLDFISRMARDLGGDRAAQLLIAILSVSETLLVVADEAGFLSMPNHWRVSSTLQRLLETIAPPDREVALRSAVMEARGVPTALHLLRWIRGDLPHGTHMEGLEPSVIAELQSDVAEQAMLMSLSDLLDFDEQQLLIRPLIDIVGEQRVRELYQPILSDPAMLLRYLEASASRGMAHADSDRVSSSTINVSSRVLDPIVERERATVLVDALRQLPDISREQVGIIDAYFQEDDWHSSDSDDE</sequence>
<proteinExistence type="predicted"/>
<protein>
    <recommendedName>
        <fullName evidence="1">KAP NTPase domain-containing protein</fullName>
    </recommendedName>
</protein>
<dbReference type="Pfam" id="PF07693">
    <property type="entry name" value="KAP_NTPase"/>
    <property type="match status" value="1"/>
</dbReference>
<comment type="caution">
    <text evidence="2">The sequence shown here is derived from an EMBL/GenBank/DDBJ whole genome shotgun (WGS) entry which is preliminary data.</text>
</comment>
<dbReference type="InterPro" id="IPR052754">
    <property type="entry name" value="NTPase_KAP_P-loop"/>
</dbReference>
<dbReference type="AlphaFoldDB" id="A0A656G958"/>
<dbReference type="Proteomes" id="UP000003465">
    <property type="component" value="Unassembled WGS sequence"/>
</dbReference>
<evidence type="ECO:0000259" key="1">
    <source>
        <dbReference type="Pfam" id="PF07693"/>
    </source>
</evidence>
<dbReference type="EMBL" id="AEAG01000450">
    <property type="protein sequence ID" value="EGH22101.1"/>
    <property type="molecule type" value="Genomic_DNA"/>
</dbReference>
<dbReference type="InterPro" id="IPR027417">
    <property type="entry name" value="P-loop_NTPase"/>
</dbReference>
<reference evidence="2 3" key="1">
    <citation type="journal article" date="2011" name="PLoS Pathog.">
        <title>Dynamic evolution of pathogenicity revealed by sequencing and comparative genomics of 19 Pseudomonas syringae isolates.</title>
        <authorList>
            <person name="Baltrus D.A."/>
            <person name="Nishimura M.T."/>
            <person name="Romanchuk A."/>
            <person name="Chang J.H."/>
            <person name="Mukhtar M.S."/>
            <person name="Cherkis K."/>
            <person name="Roach J."/>
            <person name="Grant S.R."/>
            <person name="Jones C.D."/>
            <person name="Dangl J.L."/>
        </authorList>
    </citation>
    <scope>NUCLEOTIDE SEQUENCE [LARGE SCALE GENOMIC DNA]</scope>
    <source>
        <strain evidence="2 3">301020</strain>
    </source>
</reference>